<feature type="domain" description="TraD/TraG TraM recognition site" evidence="1">
    <location>
        <begin position="185"/>
        <end position="277"/>
    </location>
</feature>
<name>A0A257SZS4_9PROT</name>
<protein>
    <recommendedName>
        <fullName evidence="1">TraD/TraG TraM recognition site domain-containing protein</fullName>
    </recommendedName>
</protein>
<evidence type="ECO:0000313" key="3">
    <source>
        <dbReference type="Proteomes" id="UP000216779"/>
    </source>
</evidence>
<evidence type="ECO:0000313" key="2">
    <source>
        <dbReference type="EMBL" id="OYV78642.1"/>
    </source>
</evidence>
<proteinExistence type="predicted"/>
<dbReference type="SUPFAM" id="SSF52540">
    <property type="entry name" value="P-loop containing nucleoside triphosphate hydrolases"/>
    <property type="match status" value="1"/>
</dbReference>
<reference evidence="2 3" key="1">
    <citation type="submission" date="2017-03" db="EMBL/GenBank/DDBJ databases">
        <title>Lifting the veil on microbial sulfur biogeochemistry in mining wastewaters.</title>
        <authorList>
            <person name="Kantor R.S."/>
            <person name="Colenbrander Nelson T."/>
            <person name="Marshall S."/>
            <person name="Bennett D."/>
            <person name="Apte S."/>
            <person name="Camacho D."/>
            <person name="Thomas B.C."/>
            <person name="Warren L.A."/>
            <person name="Banfield J.F."/>
        </authorList>
    </citation>
    <scope>NUCLEOTIDE SEQUENCE [LARGE SCALE GENOMIC DNA]</scope>
    <source>
        <strain evidence="2">21-59-9</strain>
    </source>
</reference>
<dbReference type="Pfam" id="PF12696">
    <property type="entry name" value="TraG-D_C"/>
    <property type="match status" value="1"/>
</dbReference>
<sequence length="526" mass="57710">RDNKQIPIDIERIRYATELRSIAAIAAKKKFLVRISDRYEPHAIDIADIPDALLYPLRAYLGETGDFDLQLDWNRQKSTEPSRQHSFVLLHFRQTFTQLAVTLGHIFKCQNGDIDMRDIVLNRRILVVNLPALENAGETTAALGKIVVSAMRNMMAQVLGVNLEGDIADIIDNDPSFSPSAYPVALDEVGYYAVAGMDKMLAMGRGLGFAFMLGFQEIAGIRARIGDALYSWLGNLNLQILMRTQEGGPTRDYVENTAGDSFVTQVAGYDSSGVGGYLETSRADVQRTKRVDFADLRGQIEGEAVILFGAMRMYANLIYVNPAPKGVSRINRPIQMAMADRTALIASCEIAETAIRRAGREFDPFAPLPRSNALDAILAGMREAVESGKVIDGTDVADTLCRHVQDLPETQVPALDDGAGFETVAGPDETPKTILQQMLKAAPADIAALHQEPMDPVLDAACRAMIEQAEAWARGDAATASQAVEAMRAPQPRRQRTRLPPMSPVEFHQMITALNQRIEAIARGSR</sequence>
<dbReference type="EMBL" id="NCBC01000331">
    <property type="protein sequence ID" value="OYV78642.1"/>
    <property type="molecule type" value="Genomic_DNA"/>
</dbReference>
<dbReference type="InterPro" id="IPR027417">
    <property type="entry name" value="P-loop_NTPase"/>
</dbReference>
<comment type="caution">
    <text evidence="2">The sequence shown here is derived from an EMBL/GenBank/DDBJ whole genome shotgun (WGS) entry which is preliminary data.</text>
</comment>
<organism evidence="2 3">
    <name type="scientific">Acidithiobacillus ferrivorans</name>
    <dbReference type="NCBI Taxonomy" id="160808"/>
    <lineage>
        <taxon>Bacteria</taxon>
        <taxon>Pseudomonadati</taxon>
        <taxon>Pseudomonadota</taxon>
        <taxon>Acidithiobacillia</taxon>
        <taxon>Acidithiobacillales</taxon>
        <taxon>Acidithiobacillaceae</taxon>
        <taxon>Acidithiobacillus</taxon>
    </lineage>
</organism>
<dbReference type="AlphaFoldDB" id="A0A257SZS4"/>
<feature type="non-terminal residue" evidence="2">
    <location>
        <position position="1"/>
    </location>
</feature>
<dbReference type="InterPro" id="IPR032689">
    <property type="entry name" value="TraG-D_C"/>
</dbReference>
<gene>
    <name evidence="2" type="ORF">B7Z70_08980</name>
</gene>
<dbReference type="Gene3D" id="3.40.50.300">
    <property type="entry name" value="P-loop containing nucleotide triphosphate hydrolases"/>
    <property type="match status" value="1"/>
</dbReference>
<dbReference type="Proteomes" id="UP000216779">
    <property type="component" value="Unassembled WGS sequence"/>
</dbReference>
<accession>A0A257SZS4</accession>
<evidence type="ECO:0000259" key="1">
    <source>
        <dbReference type="Pfam" id="PF12696"/>
    </source>
</evidence>